<dbReference type="Pfam" id="PF06574">
    <property type="entry name" value="FAD_syn"/>
    <property type="match status" value="1"/>
</dbReference>
<keyword evidence="4 15" id="KW-0285">Flavoprotein</keyword>
<keyword evidence="5 15" id="KW-0288">FMN</keyword>
<dbReference type="CDD" id="cd02064">
    <property type="entry name" value="FAD_synthetase_N"/>
    <property type="match status" value="1"/>
</dbReference>
<comment type="catalytic activity">
    <reaction evidence="13 15">
        <text>riboflavin + ATP = FMN + ADP + H(+)</text>
        <dbReference type="Rhea" id="RHEA:14357"/>
        <dbReference type="ChEBI" id="CHEBI:15378"/>
        <dbReference type="ChEBI" id="CHEBI:30616"/>
        <dbReference type="ChEBI" id="CHEBI:57986"/>
        <dbReference type="ChEBI" id="CHEBI:58210"/>
        <dbReference type="ChEBI" id="CHEBI:456216"/>
        <dbReference type="EC" id="2.7.1.26"/>
    </reaction>
</comment>
<dbReference type="AlphaFoldDB" id="A0A2S7T7W0"/>
<evidence type="ECO:0000256" key="11">
    <source>
        <dbReference type="ARBA" id="ARBA00022840"/>
    </source>
</evidence>
<dbReference type="GO" id="GO:0009398">
    <property type="term" value="P:FMN biosynthetic process"/>
    <property type="evidence" value="ECO:0007669"/>
    <property type="project" value="UniProtKB-UniRule"/>
</dbReference>
<dbReference type="GO" id="GO:0006747">
    <property type="term" value="P:FAD biosynthetic process"/>
    <property type="evidence" value="ECO:0007669"/>
    <property type="project" value="UniProtKB-UniRule"/>
</dbReference>
<dbReference type="NCBIfam" id="TIGR00125">
    <property type="entry name" value="cyt_tran_rel"/>
    <property type="match status" value="1"/>
</dbReference>
<comment type="function">
    <text evidence="1">Catalyzes the phosphorylation of riboflavin to FMN followed by the adenylation of FMN to FAD.</text>
</comment>
<dbReference type="PANTHER" id="PTHR22749">
    <property type="entry name" value="RIBOFLAVIN KINASE/FMN ADENYLYLTRANSFERASE"/>
    <property type="match status" value="1"/>
</dbReference>
<dbReference type="FunFam" id="3.40.50.620:FF:000021">
    <property type="entry name" value="Riboflavin biosynthesis protein"/>
    <property type="match status" value="1"/>
</dbReference>
<keyword evidence="8 15" id="KW-0547">Nucleotide-binding</keyword>
<evidence type="ECO:0000256" key="3">
    <source>
        <dbReference type="ARBA" id="ARBA00005201"/>
    </source>
</evidence>
<evidence type="ECO:0000256" key="15">
    <source>
        <dbReference type="PIRNR" id="PIRNR004491"/>
    </source>
</evidence>
<comment type="caution">
    <text evidence="17">The sequence shown here is derived from an EMBL/GenBank/DDBJ whole genome shotgun (WGS) entry which is preliminary data.</text>
</comment>
<dbReference type="NCBIfam" id="TIGR00083">
    <property type="entry name" value="ribF"/>
    <property type="match status" value="1"/>
</dbReference>
<evidence type="ECO:0000256" key="2">
    <source>
        <dbReference type="ARBA" id="ARBA00004726"/>
    </source>
</evidence>
<evidence type="ECO:0000256" key="8">
    <source>
        <dbReference type="ARBA" id="ARBA00022741"/>
    </source>
</evidence>
<evidence type="ECO:0000313" key="18">
    <source>
        <dbReference type="Proteomes" id="UP000239366"/>
    </source>
</evidence>
<dbReference type="InterPro" id="IPR004821">
    <property type="entry name" value="Cyt_trans-like"/>
</dbReference>
<dbReference type="GO" id="GO:0008531">
    <property type="term" value="F:riboflavin kinase activity"/>
    <property type="evidence" value="ECO:0007669"/>
    <property type="project" value="UniProtKB-UniRule"/>
</dbReference>
<dbReference type="InterPro" id="IPR002606">
    <property type="entry name" value="Riboflavin_kinase_bac"/>
</dbReference>
<comment type="catalytic activity">
    <reaction evidence="14 15">
        <text>FMN + ATP + H(+) = FAD + diphosphate</text>
        <dbReference type="Rhea" id="RHEA:17237"/>
        <dbReference type="ChEBI" id="CHEBI:15378"/>
        <dbReference type="ChEBI" id="CHEBI:30616"/>
        <dbReference type="ChEBI" id="CHEBI:33019"/>
        <dbReference type="ChEBI" id="CHEBI:57692"/>
        <dbReference type="ChEBI" id="CHEBI:58210"/>
        <dbReference type="EC" id="2.7.7.2"/>
    </reaction>
</comment>
<evidence type="ECO:0000256" key="10">
    <source>
        <dbReference type="ARBA" id="ARBA00022827"/>
    </source>
</evidence>
<dbReference type="Proteomes" id="UP000239366">
    <property type="component" value="Unassembled WGS sequence"/>
</dbReference>
<keyword evidence="18" id="KW-1185">Reference proteome</keyword>
<dbReference type="SUPFAM" id="SSF82114">
    <property type="entry name" value="Riboflavin kinase-like"/>
    <property type="match status" value="1"/>
</dbReference>
<dbReference type="InterPro" id="IPR015864">
    <property type="entry name" value="FAD_synthase"/>
</dbReference>
<dbReference type="PANTHER" id="PTHR22749:SF6">
    <property type="entry name" value="RIBOFLAVIN KINASE"/>
    <property type="match status" value="1"/>
</dbReference>
<evidence type="ECO:0000256" key="9">
    <source>
        <dbReference type="ARBA" id="ARBA00022777"/>
    </source>
</evidence>
<reference evidence="18" key="1">
    <citation type="submission" date="2016-11" db="EMBL/GenBank/DDBJ databases">
        <title>Trade-off between light-utilization and light-protection in marine flavobacteria.</title>
        <authorList>
            <person name="Kumagai Y."/>
            <person name="Yoshizawa S."/>
            <person name="Kogure K."/>
        </authorList>
    </citation>
    <scope>NUCLEOTIDE SEQUENCE [LARGE SCALE GENOMIC DNA]</scope>
    <source>
        <strain evidence="18">SG-18</strain>
    </source>
</reference>
<dbReference type="EMBL" id="MQVX01000001">
    <property type="protein sequence ID" value="PQJ16009.1"/>
    <property type="molecule type" value="Genomic_DNA"/>
</dbReference>
<dbReference type="InterPro" id="IPR023465">
    <property type="entry name" value="Riboflavin_kinase_dom_sf"/>
</dbReference>
<dbReference type="OrthoDB" id="9803667at2"/>
<keyword evidence="11 15" id="KW-0067">ATP-binding</keyword>
<sequence length="316" mass="36025">METLPSINHYKSKIPTVLTIGTFDGVHIGHQKILERLLEEAQKRQLNSLVLTFFPHPRRVLQKDSDLQWLTTLEEKKQILDRMGLDVLVVQPFTEEFSRLSPKEYIEQVLVKALMVQKIIIGYDHRFGRNRKADITDLIRFGKEFGFEVEQIAAQDIEEVAVSSTKIRRALSEGAIDTAHKYLGYPYLLTGTVVKGKGIGKTLGFPTANVELSEEGKLVPGNGVYVIQFEFEKKSGFGMMNIGTNPTLLGESQKIEIHLFNIDENLYGKSLQVGLLHRLRDEQKFRSLDELQAQLERDRQEALNYIKNRGDETLAL</sequence>
<dbReference type="NCBIfam" id="NF004160">
    <property type="entry name" value="PRK05627.1-3"/>
    <property type="match status" value="1"/>
</dbReference>
<organism evidence="17 18">
    <name type="scientific">Aureicoccus marinus</name>
    <dbReference type="NCBI Taxonomy" id="754435"/>
    <lineage>
        <taxon>Bacteria</taxon>
        <taxon>Pseudomonadati</taxon>
        <taxon>Bacteroidota</taxon>
        <taxon>Flavobacteriia</taxon>
        <taxon>Flavobacteriales</taxon>
        <taxon>Flavobacteriaceae</taxon>
        <taxon>Aureicoccus</taxon>
    </lineage>
</organism>
<evidence type="ECO:0000256" key="1">
    <source>
        <dbReference type="ARBA" id="ARBA00002121"/>
    </source>
</evidence>
<accession>A0A2S7T7W0</accession>
<evidence type="ECO:0000256" key="14">
    <source>
        <dbReference type="ARBA" id="ARBA00049494"/>
    </source>
</evidence>
<dbReference type="RefSeq" id="WP_105001679.1">
    <property type="nucleotide sequence ID" value="NZ_MQVX01000001.1"/>
</dbReference>
<dbReference type="GO" id="GO:0003919">
    <property type="term" value="F:FMN adenylyltransferase activity"/>
    <property type="evidence" value="ECO:0007669"/>
    <property type="project" value="UniProtKB-UniRule"/>
</dbReference>
<dbReference type="SMART" id="SM00904">
    <property type="entry name" value="Flavokinase"/>
    <property type="match status" value="1"/>
</dbReference>
<evidence type="ECO:0000256" key="7">
    <source>
        <dbReference type="ARBA" id="ARBA00022695"/>
    </source>
</evidence>
<evidence type="ECO:0000256" key="6">
    <source>
        <dbReference type="ARBA" id="ARBA00022679"/>
    </source>
</evidence>
<keyword evidence="9 15" id="KW-0418">Kinase</keyword>
<dbReference type="InterPro" id="IPR023468">
    <property type="entry name" value="Riboflavin_kinase"/>
</dbReference>
<comment type="similarity">
    <text evidence="15">Belongs to the ribF family.</text>
</comment>
<keyword evidence="10 15" id="KW-0274">FAD</keyword>
<comment type="pathway">
    <text evidence="3 15">Cofactor biosynthesis; FMN biosynthesis; FMN from riboflavin (ATP route): step 1/1.</text>
</comment>
<evidence type="ECO:0000256" key="13">
    <source>
        <dbReference type="ARBA" id="ARBA00047880"/>
    </source>
</evidence>
<dbReference type="EC" id="2.7.1.26" evidence="15"/>
<dbReference type="UniPathway" id="UPA00276">
    <property type="reaction ID" value="UER00406"/>
</dbReference>
<gene>
    <name evidence="17" type="ORF">BST99_09995</name>
</gene>
<evidence type="ECO:0000256" key="5">
    <source>
        <dbReference type="ARBA" id="ARBA00022643"/>
    </source>
</evidence>
<keyword evidence="12" id="KW-0511">Multifunctional enzyme</keyword>
<dbReference type="Pfam" id="PF01687">
    <property type="entry name" value="Flavokinase"/>
    <property type="match status" value="1"/>
</dbReference>
<dbReference type="GO" id="GO:0005524">
    <property type="term" value="F:ATP binding"/>
    <property type="evidence" value="ECO:0007669"/>
    <property type="project" value="UniProtKB-UniRule"/>
</dbReference>
<dbReference type="SUPFAM" id="SSF52374">
    <property type="entry name" value="Nucleotidylyl transferase"/>
    <property type="match status" value="1"/>
</dbReference>
<evidence type="ECO:0000313" key="17">
    <source>
        <dbReference type="EMBL" id="PQJ16009.1"/>
    </source>
</evidence>
<name>A0A2S7T7W0_9FLAO</name>
<feature type="domain" description="Riboflavin kinase" evidence="16">
    <location>
        <begin position="182"/>
        <end position="307"/>
    </location>
</feature>
<protein>
    <recommendedName>
        <fullName evidence="15">Riboflavin biosynthesis protein</fullName>
    </recommendedName>
    <domain>
        <recommendedName>
            <fullName evidence="15">Riboflavin kinase</fullName>
            <ecNumber evidence="15">2.7.1.26</ecNumber>
        </recommendedName>
        <alternativeName>
            <fullName evidence="15">Flavokinase</fullName>
        </alternativeName>
    </domain>
    <domain>
        <recommendedName>
            <fullName evidence="15">FMN adenylyltransferase</fullName>
            <ecNumber evidence="15">2.7.7.2</ecNumber>
        </recommendedName>
        <alternativeName>
            <fullName evidence="15">FAD pyrophosphorylase</fullName>
        </alternativeName>
        <alternativeName>
            <fullName evidence="15">FAD synthase</fullName>
        </alternativeName>
    </domain>
</protein>
<evidence type="ECO:0000259" key="16">
    <source>
        <dbReference type="SMART" id="SM00904"/>
    </source>
</evidence>
<comment type="pathway">
    <text evidence="2 15">Cofactor biosynthesis; FAD biosynthesis; FAD from FMN: step 1/1.</text>
</comment>
<dbReference type="EC" id="2.7.7.2" evidence="15"/>
<evidence type="ECO:0000256" key="4">
    <source>
        <dbReference type="ARBA" id="ARBA00022630"/>
    </source>
</evidence>
<proteinExistence type="inferred from homology"/>
<dbReference type="GO" id="GO:0009231">
    <property type="term" value="P:riboflavin biosynthetic process"/>
    <property type="evidence" value="ECO:0007669"/>
    <property type="project" value="InterPro"/>
</dbReference>
<dbReference type="InterPro" id="IPR014729">
    <property type="entry name" value="Rossmann-like_a/b/a_fold"/>
</dbReference>
<keyword evidence="6 15" id="KW-0808">Transferase</keyword>
<dbReference type="PIRSF" id="PIRSF004491">
    <property type="entry name" value="FAD_Synth"/>
    <property type="match status" value="1"/>
</dbReference>
<evidence type="ECO:0000256" key="12">
    <source>
        <dbReference type="ARBA" id="ARBA00023268"/>
    </source>
</evidence>
<keyword evidence="7 15" id="KW-0548">Nucleotidyltransferase</keyword>
<dbReference type="InterPro" id="IPR015865">
    <property type="entry name" value="Riboflavin_kinase_bac/euk"/>
</dbReference>
<dbReference type="UniPathway" id="UPA00277">
    <property type="reaction ID" value="UER00407"/>
</dbReference>
<dbReference type="NCBIfam" id="NF004162">
    <property type="entry name" value="PRK05627.1-5"/>
    <property type="match status" value="1"/>
</dbReference>
<dbReference type="Gene3D" id="2.40.30.30">
    <property type="entry name" value="Riboflavin kinase-like"/>
    <property type="match status" value="1"/>
</dbReference>
<dbReference type="Gene3D" id="3.40.50.620">
    <property type="entry name" value="HUPs"/>
    <property type="match status" value="1"/>
</dbReference>